<evidence type="ECO:0000256" key="5">
    <source>
        <dbReference type="ARBA" id="ARBA00022801"/>
    </source>
</evidence>
<dbReference type="SUPFAM" id="SSF56672">
    <property type="entry name" value="DNA/RNA polymerases"/>
    <property type="match status" value="1"/>
</dbReference>
<keyword evidence="2" id="KW-0548">Nucleotidyltransferase</keyword>
<organism evidence="8 9">
    <name type="scientific">Cirrhinus mrigala</name>
    <name type="common">Mrigala</name>
    <dbReference type="NCBI Taxonomy" id="683832"/>
    <lineage>
        <taxon>Eukaryota</taxon>
        <taxon>Metazoa</taxon>
        <taxon>Chordata</taxon>
        <taxon>Craniata</taxon>
        <taxon>Vertebrata</taxon>
        <taxon>Euteleostomi</taxon>
        <taxon>Actinopterygii</taxon>
        <taxon>Neopterygii</taxon>
        <taxon>Teleostei</taxon>
        <taxon>Ostariophysi</taxon>
        <taxon>Cypriniformes</taxon>
        <taxon>Cyprinidae</taxon>
        <taxon>Labeoninae</taxon>
        <taxon>Labeonini</taxon>
        <taxon>Cirrhinus</taxon>
    </lineage>
</organism>
<accession>A0ABD0QH65</accession>
<evidence type="ECO:0000256" key="2">
    <source>
        <dbReference type="ARBA" id="ARBA00022695"/>
    </source>
</evidence>
<keyword evidence="1" id="KW-0808">Transferase</keyword>
<evidence type="ECO:0000256" key="3">
    <source>
        <dbReference type="ARBA" id="ARBA00022722"/>
    </source>
</evidence>
<keyword evidence="4" id="KW-0255">Endonuclease</keyword>
<dbReference type="Pfam" id="PF17917">
    <property type="entry name" value="RT_RNaseH"/>
    <property type="match status" value="1"/>
</dbReference>
<evidence type="ECO:0000256" key="1">
    <source>
        <dbReference type="ARBA" id="ARBA00022679"/>
    </source>
</evidence>
<dbReference type="AlphaFoldDB" id="A0ABD0QH65"/>
<evidence type="ECO:0000313" key="8">
    <source>
        <dbReference type="EMBL" id="KAL0185316.1"/>
    </source>
</evidence>
<proteinExistence type="predicted"/>
<dbReference type="GO" id="GO:0003964">
    <property type="term" value="F:RNA-directed DNA polymerase activity"/>
    <property type="evidence" value="ECO:0007669"/>
    <property type="project" value="UniProtKB-KW"/>
</dbReference>
<dbReference type="PANTHER" id="PTHR34072">
    <property type="entry name" value="ENZYMATIC POLYPROTEIN-RELATED"/>
    <property type="match status" value="1"/>
</dbReference>
<dbReference type="Proteomes" id="UP001529510">
    <property type="component" value="Unassembled WGS sequence"/>
</dbReference>
<feature type="domain" description="Reverse transcriptase RNase H-like" evidence="7">
    <location>
        <begin position="69"/>
        <end position="157"/>
    </location>
</feature>
<evidence type="ECO:0000256" key="6">
    <source>
        <dbReference type="ARBA" id="ARBA00022918"/>
    </source>
</evidence>
<comment type="caution">
    <text evidence="8">The sequence shown here is derived from an EMBL/GenBank/DDBJ whole genome shotgun (WGS) entry which is preliminary data.</text>
</comment>
<reference evidence="8 9" key="1">
    <citation type="submission" date="2024-05" db="EMBL/GenBank/DDBJ databases">
        <title>Genome sequencing and assembly of Indian major carp, Cirrhinus mrigala (Hamilton, 1822).</title>
        <authorList>
            <person name="Mohindra V."/>
            <person name="Chowdhury L.M."/>
            <person name="Lal K."/>
            <person name="Jena J.K."/>
        </authorList>
    </citation>
    <scope>NUCLEOTIDE SEQUENCE [LARGE SCALE GENOMIC DNA]</scope>
    <source>
        <strain evidence="8">CM1030</strain>
        <tissue evidence="8">Blood</tissue>
    </source>
</reference>
<gene>
    <name evidence="8" type="ORF">M9458_021013</name>
</gene>
<dbReference type="InterPro" id="IPR043502">
    <property type="entry name" value="DNA/RNA_pol_sf"/>
</dbReference>
<evidence type="ECO:0000313" key="9">
    <source>
        <dbReference type="Proteomes" id="UP001529510"/>
    </source>
</evidence>
<dbReference type="GO" id="GO:0016787">
    <property type="term" value="F:hydrolase activity"/>
    <property type="evidence" value="ECO:0007669"/>
    <property type="project" value="UniProtKB-KW"/>
</dbReference>
<dbReference type="Gene3D" id="3.10.20.370">
    <property type="match status" value="1"/>
</dbReference>
<keyword evidence="3" id="KW-0540">Nuclease</keyword>
<dbReference type="GO" id="GO:0004519">
    <property type="term" value="F:endonuclease activity"/>
    <property type="evidence" value="ECO:0007669"/>
    <property type="project" value="UniProtKB-KW"/>
</dbReference>
<protein>
    <recommendedName>
        <fullName evidence="7">Reverse transcriptase RNase H-like domain-containing protein</fullName>
    </recommendedName>
</protein>
<name>A0ABD0QH65_CIRMR</name>
<feature type="non-terminal residue" evidence="8">
    <location>
        <position position="1"/>
    </location>
</feature>
<dbReference type="EMBL" id="JAMKFB020000009">
    <property type="protein sequence ID" value="KAL0185316.1"/>
    <property type="molecule type" value="Genomic_DNA"/>
</dbReference>
<dbReference type="InterPro" id="IPR041373">
    <property type="entry name" value="RT_RNaseH"/>
</dbReference>
<keyword evidence="6" id="KW-0695">RNA-directed DNA polymerase</keyword>
<dbReference type="PANTHER" id="PTHR34072:SF42">
    <property type="entry name" value="INTEGRASE CATALYTIC DOMAIN-CONTAINING PROTEIN"/>
    <property type="match status" value="1"/>
</dbReference>
<sequence length="226" mass="25650">GWNEAALLSAYRQGLDPLICAQVSIYDDTVGLENIMLLASLSDCQPPEATNQLAAPLKWMRPPPELGLLSQQFGEPPRLQPCAYYSKKLPPVEQNYDIRNRELLAIKLALEEWRHWLEGANHPFTVTINNHKNLQYLRDAKRLNPCQARWALFFTRFNFITYRPRNRNLPRLHSPDTTAKPETILPPALIVSPIQWDISEDIRAATITEPAPLGGLEGSTYVPTSQ</sequence>
<evidence type="ECO:0000256" key="4">
    <source>
        <dbReference type="ARBA" id="ARBA00022759"/>
    </source>
</evidence>
<dbReference type="CDD" id="cd09274">
    <property type="entry name" value="RNase_HI_RT_Ty3"/>
    <property type="match status" value="1"/>
</dbReference>
<keyword evidence="5" id="KW-0378">Hydrolase</keyword>
<keyword evidence="9" id="KW-1185">Reference proteome</keyword>
<evidence type="ECO:0000259" key="7">
    <source>
        <dbReference type="Pfam" id="PF17917"/>
    </source>
</evidence>